<evidence type="ECO:0000256" key="1">
    <source>
        <dbReference type="ARBA" id="ARBA00004651"/>
    </source>
</evidence>
<evidence type="ECO:0000313" key="15">
    <source>
        <dbReference type="EMBL" id="KAB0576516.1"/>
    </source>
</evidence>
<dbReference type="EMBL" id="VZPB01000057">
    <property type="protein sequence ID" value="KAB0576516.1"/>
    <property type="molecule type" value="Genomic_DNA"/>
</dbReference>
<dbReference type="HAMAP" id="MF_01006">
    <property type="entry name" value="Undec_diphosphatase"/>
    <property type="match status" value="1"/>
</dbReference>
<keyword evidence="10 14" id="KW-0046">Antibiotic resistance</keyword>
<evidence type="ECO:0000256" key="3">
    <source>
        <dbReference type="ARBA" id="ARBA00012374"/>
    </source>
</evidence>
<organism evidence="15 16">
    <name type="scientific">Ideonella dechloratans</name>
    <dbReference type="NCBI Taxonomy" id="36863"/>
    <lineage>
        <taxon>Bacteria</taxon>
        <taxon>Pseudomonadati</taxon>
        <taxon>Pseudomonadota</taxon>
        <taxon>Betaproteobacteria</taxon>
        <taxon>Burkholderiales</taxon>
        <taxon>Sphaerotilaceae</taxon>
        <taxon>Ideonella</taxon>
    </lineage>
</organism>
<dbReference type="AlphaFoldDB" id="A0A643F844"/>
<evidence type="ECO:0000256" key="6">
    <source>
        <dbReference type="ARBA" id="ARBA00022692"/>
    </source>
</evidence>
<keyword evidence="7 14" id="KW-0378">Hydrolase</keyword>
<evidence type="ECO:0000256" key="12">
    <source>
        <dbReference type="ARBA" id="ARBA00032932"/>
    </source>
</evidence>
<keyword evidence="9 14" id="KW-0472">Membrane</keyword>
<comment type="function">
    <text evidence="14">Catalyzes the dephosphorylation of undecaprenyl diphosphate (UPP). Confers resistance to bacitracin.</text>
</comment>
<dbReference type="GO" id="GO:0050380">
    <property type="term" value="F:undecaprenyl-diphosphatase activity"/>
    <property type="evidence" value="ECO:0007669"/>
    <property type="project" value="UniProtKB-UniRule"/>
</dbReference>
<dbReference type="PANTHER" id="PTHR30622">
    <property type="entry name" value="UNDECAPRENYL-DIPHOSPHATASE"/>
    <property type="match status" value="1"/>
</dbReference>
<dbReference type="RefSeq" id="WP_151125465.1">
    <property type="nucleotide sequence ID" value="NZ_CP088081.1"/>
</dbReference>
<comment type="miscellaneous">
    <text evidence="14">Bacitracin is thought to be involved in the inhibition of peptidoglycan synthesis by sequestering undecaprenyl diphosphate, thereby reducing the pool of lipid carrier available.</text>
</comment>
<dbReference type="GO" id="GO:0046677">
    <property type="term" value="P:response to antibiotic"/>
    <property type="evidence" value="ECO:0007669"/>
    <property type="project" value="UniProtKB-UniRule"/>
</dbReference>
<feature type="transmembrane region" description="Helical" evidence="14">
    <location>
        <begin position="194"/>
        <end position="215"/>
    </location>
</feature>
<gene>
    <name evidence="14" type="primary">uppP</name>
    <name evidence="15" type="ORF">F7Q92_17905</name>
</gene>
<evidence type="ECO:0000256" key="2">
    <source>
        <dbReference type="ARBA" id="ARBA00010621"/>
    </source>
</evidence>
<evidence type="ECO:0000256" key="8">
    <source>
        <dbReference type="ARBA" id="ARBA00022989"/>
    </source>
</evidence>
<protein>
    <recommendedName>
        <fullName evidence="4 14">Undecaprenyl-diphosphatase</fullName>
        <ecNumber evidence="3 14">3.6.1.27</ecNumber>
    </recommendedName>
    <alternativeName>
        <fullName evidence="12 14">Bacitracin resistance protein</fullName>
    </alternativeName>
    <alternativeName>
        <fullName evidence="11 14">Undecaprenyl pyrophosphate phosphatase</fullName>
    </alternativeName>
</protein>
<dbReference type="OrthoDB" id="9808289at2"/>
<dbReference type="Pfam" id="PF02673">
    <property type="entry name" value="BacA"/>
    <property type="match status" value="1"/>
</dbReference>
<dbReference type="PANTHER" id="PTHR30622:SF2">
    <property type="entry name" value="UNDECAPRENYL-DIPHOSPHATASE"/>
    <property type="match status" value="1"/>
</dbReference>
<dbReference type="InterPro" id="IPR003824">
    <property type="entry name" value="UppP"/>
</dbReference>
<feature type="transmembrane region" description="Helical" evidence="14">
    <location>
        <begin position="266"/>
        <end position="283"/>
    </location>
</feature>
<comment type="subcellular location">
    <subcellularLocation>
        <location evidence="1 14">Cell membrane</location>
        <topology evidence="1 14">Multi-pass membrane protein</topology>
    </subcellularLocation>
</comment>
<dbReference type="GO" id="GO:0009252">
    <property type="term" value="P:peptidoglycan biosynthetic process"/>
    <property type="evidence" value="ECO:0007669"/>
    <property type="project" value="UniProtKB-KW"/>
</dbReference>
<feature type="transmembrane region" description="Helical" evidence="14">
    <location>
        <begin position="235"/>
        <end position="254"/>
    </location>
</feature>
<keyword evidence="16" id="KW-1185">Reference proteome</keyword>
<keyword evidence="8 14" id="KW-1133">Transmembrane helix</keyword>
<evidence type="ECO:0000256" key="10">
    <source>
        <dbReference type="ARBA" id="ARBA00023251"/>
    </source>
</evidence>
<evidence type="ECO:0000256" key="14">
    <source>
        <dbReference type="HAMAP-Rule" id="MF_01006"/>
    </source>
</evidence>
<keyword evidence="14" id="KW-0573">Peptidoglycan synthesis</keyword>
<dbReference type="EC" id="3.6.1.27" evidence="3 14"/>
<comment type="catalytic activity">
    <reaction evidence="13 14">
        <text>di-trans,octa-cis-undecaprenyl diphosphate + H2O = di-trans,octa-cis-undecaprenyl phosphate + phosphate + H(+)</text>
        <dbReference type="Rhea" id="RHEA:28094"/>
        <dbReference type="ChEBI" id="CHEBI:15377"/>
        <dbReference type="ChEBI" id="CHEBI:15378"/>
        <dbReference type="ChEBI" id="CHEBI:43474"/>
        <dbReference type="ChEBI" id="CHEBI:58405"/>
        <dbReference type="ChEBI" id="CHEBI:60392"/>
        <dbReference type="EC" id="3.6.1.27"/>
    </reaction>
</comment>
<comment type="similarity">
    <text evidence="2 14">Belongs to the UppP family.</text>
</comment>
<sequence>MSFLKIALLAAVQGAAELLPVSSSAHVIVTEKLLGLDPTAPEMTLLLVMLHTGTMLAVVLYFWRQWHAAYFATAQRRRDGLVNVLLATLATGVVGLALQSLIKHVFAANADHFEIEQLFGNAKLMAGALAAAGVLIIASSRIPPGRRDGLSARDSLWIGAVQGLCLPFRGFSRSGATISTALVQGMRRQRAEEFSFALAVVLTPAVVVEEVYRLFSHHAAAGGAPALNGAAVLHLLGPGLLGMVLSFGVGLLALRWLSSWLEAGRWHLFGAYCLLASLVVLWVG</sequence>
<evidence type="ECO:0000256" key="11">
    <source>
        <dbReference type="ARBA" id="ARBA00032707"/>
    </source>
</evidence>
<reference evidence="15 16" key="1">
    <citation type="submission" date="2019-09" db="EMBL/GenBank/DDBJ databases">
        <title>Draft genome sequences of 48 bacterial type strains from the CCUG.</title>
        <authorList>
            <person name="Tunovic T."/>
            <person name="Pineiro-Iglesias B."/>
            <person name="Unosson C."/>
            <person name="Inganas E."/>
            <person name="Ohlen M."/>
            <person name="Cardew S."/>
            <person name="Jensie-Markopoulos S."/>
            <person name="Salva-Serra F."/>
            <person name="Jaen-Luchoro D."/>
            <person name="Karlsson R."/>
            <person name="Svensson-Stadler L."/>
            <person name="Chun J."/>
            <person name="Moore E."/>
        </authorList>
    </citation>
    <scope>NUCLEOTIDE SEQUENCE [LARGE SCALE GENOMIC DNA]</scope>
    <source>
        <strain evidence="15 16">CCUG 30977</strain>
    </source>
</reference>
<evidence type="ECO:0000313" key="16">
    <source>
        <dbReference type="Proteomes" id="UP000430120"/>
    </source>
</evidence>
<dbReference type="GO" id="GO:0005886">
    <property type="term" value="C:plasma membrane"/>
    <property type="evidence" value="ECO:0007669"/>
    <property type="project" value="UniProtKB-SubCell"/>
</dbReference>
<keyword evidence="14" id="KW-0961">Cell wall biogenesis/degradation</keyword>
<evidence type="ECO:0000256" key="5">
    <source>
        <dbReference type="ARBA" id="ARBA00022475"/>
    </source>
</evidence>
<comment type="caution">
    <text evidence="15">The sequence shown here is derived from an EMBL/GenBank/DDBJ whole genome shotgun (WGS) entry which is preliminary data.</text>
</comment>
<evidence type="ECO:0000256" key="9">
    <source>
        <dbReference type="ARBA" id="ARBA00023136"/>
    </source>
</evidence>
<keyword evidence="5 14" id="KW-1003">Cell membrane</keyword>
<keyword evidence="14" id="KW-0133">Cell shape</keyword>
<proteinExistence type="inferred from homology"/>
<feature type="transmembrane region" description="Helical" evidence="14">
    <location>
        <begin position="118"/>
        <end position="138"/>
    </location>
</feature>
<evidence type="ECO:0000256" key="7">
    <source>
        <dbReference type="ARBA" id="ARBA00022801"/>
    </source>
</evidence>
<feature type="transmembrane region" description="Helical" evidence="14">
    <location>
        <begin position="44"/>
        <end position="63"/>
    </location>
</feature>
<name>A0A643F844_IDEDE</name>
<evidence type="ECO:0000256" key="4">
    <source>
        <dbReference type="ARBA" id="ARBA00021581"/>
    </source>
</evidence>
<accession>A0A643F844</accession>
<dbReference type="GO" id="GO:0008360">
    <property type="term" value="P:regulation of cell shape"/>
    <property type="evidence" value="ECO:0007669"/>
    <property type="project" value="UniProtKB-KW"/>
</dbReference>
<dbReference type="Proteomes" id="UP000430120">
    <property type="component" value="Unassembled WGS sequence"/>
</dbReference>
<evidence type="ECO:0000256" key="13">
    <source>
        <dbReference type="ARBA" id="ARBA00047594"/>
    </source>
</evidence>
<feature type="transmembrane region" description="Helical" evidence="14">
    <location>
        <begin position="84"/>
        <end position="106"/>
    </location>
</feature>
<dbReference type="GO" id="GO:0071555">
    <property type="term" value="P:cell wall organization"/>
    <property type="evidence" value="ECO:0007669"/>
    <property type="project" value="UniProtKB-KW"/>
</dbReference>
<keyword evidence="6 14" id="KW-0812">Transmembrane</keyword>